<keyword evidence="1" id="KW-1133">Transmembrane helix</keyword>
<keyword evidence="1" id="KW-0812">Transmembrane</keyword>
<protein>
    <submittedName>
        <fullName evidence="2">Uncharacterized protein</fullName>
    </submittedName>
</protein>
<dbReference type="Proteomes" id="UP000799779">
    <property type="component" value="Unassembled WGS sequence"/>
</dbReference>
<keyword evidence="3" id="KW-1185">Reference proteome</keyword>
<keyword evidence="1" id="KW-0472">Membrane</keyword>
<dbReference type="AlphaFoldDB" id="A0A6A5WJI7"/>
<sequence length="112" mass="12882">MHKAKYMSYFLQANRPRVSDIEYHLARAAEKLPSTHLFKKYLCWETRLRQLKAHMDSQKPSGIRGLWADKRDSSQWFTFWAVVVIGTLGIVITSLGLIVSIIQTVGTFKGLQ</sequence>
<evidence type="ECO:0000313" key="2">
    <source>
        <dbReference type="EMBL" id="KAF2000321.1"/>
    </source>
</evidence>
<name>A0A6A5WJI7_9PLEO</name>
<dbReference type="EMBL" id="ML977589">
    <property type="protein sequence ID" value="KAF2000321.1"/>
    <property type="molecule type" value="Genomic_DNA"/>
</dbReference>
<evidence type="ECO:0000256" key="1">
    <source>
        <dbReference type="SAM" id="Phobius"/>
    </source>
</evidence>
<feature type="transmembrane region" description="Helical" evidence="1">
    <location>
        <begin position="77"/>
        <end position="102"/>
    </location>
</feature>
<accession>A0A6A5WJI7</accession>
<organism evidence="2 3">
    <name type="scientific">Amniculicola lignicola CBS 123094</name>
    <dbReference type="NCBI Taxonomy" id="1392246"/>
    <lineage>
        <taxon>Eukaryota</taxon>
        <taxon>Fungi</taxon>
        <taxon>Dikarya</taxon>
        <taxon>Ascomycota</taxon>
        <taxon>Pezizomycotina</taxon>
        <taxon>Dothideomycetes</taxon>
        <taxon>Pleosporomycetidae</taxon>
        <taxon>Pleosporales</taxon>
        <taxon>Amniculicolaceae</taxon>
        <taxon>Amniculicola</taxon>
    </lineage>
</organism>
<reference evidence="2" key="1">
    <citation type="journal article" date="2020" name="Stud. Mycol.">
        <title>101 Dothideomycetes genomes: a test case for predicting lifestyles and emergence of pathogens.</title>
        <authorList>
            <person name="Haridas S."/>
            <person name="Albert R."/>
            <person name="Binder M."/>
            <person name="Bloem J."/>
            <person name="Labutti K."/>
            <person name="Salamov A."/>
            <person name="Andreopoulos B."/>
            <person name="Baker S."/>
            <person name="Barry K."/>
            <person name="Bills G."/>
            <person name="Bluhm B."/>
            <person name="Cannon C."/>
            <person name="Castanera R."/>
            <person name="Culley D."/>
            <person name="Daum C."/>
            <person name="Ezra D."/>
            <person name="Gonzalez J."/>
            <person name="Henrissat B."/>
            <person name="Kuo A."/>
            <person name="Liang C."/>
            <person name="Lipzen A."/>
            <person name="Lutzoni F."/>
            <person name="Magnuson J."/>
            <person name="Mondo S."/>
            <person name="Nolan M."/>
            <person name="Ohm R."/>
            <person name="Pangilinan J."/>
            <person name="Park H.-J."/>
            <person name="Ramirez L."/>
            <person name="Alfaro M."/>
            <person name="Sun H."/>
            <person name="Tritt A."/>
            <person name="Yoshinaga Y."/>
            <person name="Zwiers L.-H."/>
            <person name="Turgeon B."/>
            <person name="Goodwin S."/>
            <person name="Spatafora J."/>
            <person name="Crous P."/>
            <person name="Grigoriev I."/>
        </authorList>
    </citation>
    <scope>NUCLEOTIDE SEQUENCE</scope>
    <source>
        <strain evidence="2">CBS 123094</strain>
    </source>
</reference>
<dbReference type="OrthoDB" id="5428890at2759"/>
<proteinExistence type="predicted"/>
<evidence type="ECO:0000313" key="3">
    <source>
        <dbReference type="Proteomes" id="UP000799779"/>
    </source>
</evidence>
<gene>
    <name evidence="2" type="ORF">P154DRAFT_200422</name>
</gene>